<dbReference type="InterPro" id="IPR039461">
    <property type="entry name" value="Peptidase_M49"/>
</dbReference>
<feature type="signal peptide" evidence="3">
    <location>
        <begin position="1"/>
        <end position="21"/>
    </location>
</feature>
<dbReference type="PANTHER" id="PTHR23422">
    <property type="entry name" value="DIPEPTIDYL PEPTIDASE III-RELATED"/>
    <property type="match status" value="1"/>
</dbReference>
<dbReference type="GO" id="GO:0046872">
    <property type="term" value="F:metal ion binding"/>
    <property type="evidence" value="ECO:0007669"/>
    <property type="project" value="UniProtKB-KW"/>
</dbReference>
<feature type="chain" id="PRO_5041810493" evidence="3">
    <location>
        <begin position="22"/>
        <end position="549"/>
    </location>
</feature>
<gene>
    <name evidence="5" type="ORF">DWY14_04035</name>
    <name evidence="4" type="ORF">DXD04_10690</name>
</gene>
<dbReference type="EMBL" id="QRUY01000005">
    <property type="protein sequence ID" value="RGS09422.1"/>
    <property type="molecule type" value="Genomic_DNA"/>
</dbReference>
<dbReference type="GO" id="GO:0005737">
    <property type="term" value="C:cytoplasm"/>
    <property type="evidence" value="ECO:0007669"/>
    <property type="project" value="TreeGrafter"/>
</dbReference>
<sequence>MGKRMINFSAALLGVATMASSLCSCSSQQKESPMKAKVEEYASVELKSDLVNNLSDKEKELVRIFFQVGKITDDLFWKQTFGDKSKLDTITDSYAKEFAMIHYGAWNRLDNNKPFLAGYGEKPDVCNYYPLDITEAEFNAFEDENKDSWYTVIRRNEDGSPKSVWYHEAYAPEIERICALLEKAVALAEDPGLKTYLEKRIEAFKTDDYLASDLAWMDMKDSKIDFVTGPIETYDDKFRETKASYESFILLKDEARSKELAKFVAMLPALQKELPCPPEYKTFVPGTSSDLNVYDAVYYAGDCNAGSKTIAINLPNDERVHALKGTRRLQLRNSMKAKFDKILLPIGQLVVTPEQQKYLNFDAFFWNVTFHEVAHGLGVKQTIRTNESVDAVMGTEKTSWEEAKADILGLFMVTKLIEMGEITNITTEDAMATYIAGILRSVRFGAASSHGKANMMCFNYMEKAGAFSRDDKGQYVIDFAKAKEAMNGWATLILQTQGDGNVEFAKKYREKNGGITPALQADLDRINGAGIPRDITFVQGEEVLLGKAQ</sequence>
<comment type="caution">
    <text evidence="4">The sequence shown here is derived from an EMBL/GenBank/DDBJ whole genome shotgun (WGS) entry which is preliminary data.</text>
</comment>
<dbReference type="PROSITE" id="PS51257">
    <property type="entry name" value="PROKAR_LIPOPROTEIN"/>
    <property type="match status" value="1"/>
</dbReference>
<organism evidence="4 6">
    <name type="scientific">Phocaeicola plebeius</name>
    <dbReference type="NCBI Taxonomy" id="310297"/>
    <lineage>
        <taxon>Bacteria</taxon>
        <taxon>Pseudomonadati</taxon>
        <taxon>Bacteroidota</taxon>
        <taxon>Bacteroidia</taxon>
        <taxon>Bacteroidales</taxon>
        <taxon>Bacteroidaceae</taxon>
        <taxon>Phocaeicola</taxon>
    </lineage>
</organism>
<keyword evidence="6" id="KW-1185">Reference proteome</keyword>
<dbReference type="PANTHER" id="PTHR23422:SF9">
    <property type="entry name" value="ZN-DEPENDENT HYDROLASE"/>
    <property type="match status" value="1"/>
</dbReference>
<dbReference type="AlphaFoldDB" id="A0A3E4MXV2"/>
<evidence type="ECO:0000256" key="3">
    <source>
        <dbReference type="SAM" id="SignalP"/>
    </source>
</evidence>
<evidence type="ECO:0000256" key="1">
    <source>
        <dbReference type="ARBA" id="ARBA00022723"/>
    </source>
</evidence>
<protein>
    <submittedName>
        <fullName evidence="4">Zn-dependent hydrolase</fullName>
    </submittedName>
</protein>
<dbReference type="Proteomes" id="UP000260862">
    <property type="component" value="Unassembled WGS sequence"/>
</dbReference>
<dbReference type="Proteomes" id="UP000285750">
    <property type="component" value="Unassembled WGS sequence"/>
</dbReference>
<evidence type="ECO:0000313" key="6">
    <source>
        <dbReference type="Proteomes" id="UP000260862"/>
    </source>
</evidence>
<dbReference type="GO" id="GO:0008239">
    <property type="term" value="F:dipeptidyl-peptidase activity"/>
    <property type="evidence" value="ECO:0007669"/>
    <property type="project" value="TreeGrafter"/>
</dbReference>
<evidence type="ECO:0000256" key="2">
    <source>
        <dbReference type="ARBA" id="ARBA00022801"/>
    </source>
</evidence>
<proteinExistence type="predicted"/>
<evidence type="ECO:0000313" key="5">
    <source>
        <dbReference type="EMBL" id="RGS09422.1"/>
    </source>
</evidence>
<dbReference type="EMBL" id="QSQT01000019">
    <property type="protein sequence ID" value="RGK54580.1"/>
    <property type="molecule type" value="Genomic_DNA"/>
</dbReference>
<reference evidence="6 7" key="1">
    <citation type="submission" date="2018-08" db="EMBL/GenBank/DDBJ databases">
        <title>A genome reference for cultivated species of the human gut microbiota.</title>
        <authorList>
            <person name="Zou Y."/>
            <person name="Xue W."/>
            <person name="Luo G."/>
        </authorList>
    </citation>
    <scope>NUCLEOTIDE SEQUENCE [LARGE SCALE GENOMIC DNA]</scope>
    <source>
        <strain evidence="5 7">AF24-16AC</strain>
        <strain evidence="4 6">TF10-3AC</strain>
    </source>
</reference>
<accession>A0A3E4MXV2</accession>
<dbReference type="Gene3D" id="3.30.540.30">
    <property type="match status" value="1"/>
</dbReference>
<evidence type="ECO:0000313" key="4">
    <source>
        <dbReference type="EMBL" id="RGK54580.1"/>
    </source>
</evidence>
<keyword evidence="1" id="KW-0479">Metal-binding</keyword>
<evidence type="ECO:0000313" key="7">
    <source>
        <dbReference type="Proteomes" id="UP000285750"/>
    </source>
</evidence>
<name>A0A3E4MXV2_9BACT</name>
<dbReference type="RefSeq" id="WP_117673208.1">
    <property type="nucleotide sequence ID" value="NZ_CABOGR010000019.1"/>
</dbReference>
<dbReference type="Pfam" id="PF03571">
    <property type="entry name" value="Peptidase_M49"/>
    <property type="match status" value="1"/>
</dbReference>
<keyword evidence="2 4" id="KW-0378">Hydrolase</keyword>
<keyword evidence="3" id="KW-0732">Signal</keyword>